<evidence type="ECO:0000256" key="6">
    <source>
        <dbReference type="ARBA" id="ARBA00023242"/>
    </source>
</evidence>
<reference evidence="10 11" key="1">
    <citation type="submission" date="2019-09" db="EMBL/GenBank/DDBJ databases">
        <title>Bird 10,000 Genomes (B10K) Project - Family phase.</title>
        <authorList>
            <person name="Zhang G."/>
        </authorList>
    </citation>
    <scope>NUCLEOTIDE SEQUENCE [LARGE SCALE GENOMIC DNA]</scope>
    <source>
        <strain evidence="10">B10K-DU-001-16</strain>
        <tissue evidence="10">Muscle</tissue>
    </source>
</reference>
<organism evidence="10 11">
    <name type="scientific">Bucco capensis</name>
    <name type="common">collared puffbird</name>
    <dbReference type="NCBI Taxonomy" id="135168"/>
    <lineage>
        <taxon>Eukaryota</taxon>
        <taxon>Metazoa</taxon>
        <taxon>Chordata</taxon>
        <taxon>Craniata</taxon>
        <taxon>Vertebrata</taxon>
        <taxon>Euteleostomi</taxon>
        <taxon>Archelosauria</taxon>
        <taxon>Archosauria</taxon>
        <taxon>Dinosauria</taxon>
        <taxon>Saurischia</taxon>
        <taxon>Theropoda</taxon>
        <taxon>Coelurosauria</taxon>
        <taxon>Aves</taxon>
        <taxon>Neognathae</taxon>
        <taxon>Neoaves</taxon>
        <taxon>Telluraves</taxon>
        <taxon>Coraciimorphae</taxon>
        <taxon>Piciformes</taxon>
        <taxon>Bucconidae</taxon>
        <taxon>Bucco</taxon>
    </lineage>
</organism>
<keyword evidence="4 7" id="KW-0238">DNA-binding</keyword>
<accession>A0A7K9HTU9</accession>
<gene>
    <name evidence="10" type="primary">Tfcp2_1</name>
    <name evidence="10" type="ORF">BUCCAP_R08264</name>
</gene>
<comment type="caution">
    <text evidence="10">The sequence shown here is derived from an EMBL/GenBank/DDBJ whole genome shotgun (WGS) entry which is preliminary data.</text>
</comment>
<feature type="domain" description="Grh/CP2 DB" evidence="9">
    <location>
        <begin position="63"/>
        <end position="300"/>
    </location>
</feature>
<evidence type="ECO:0000256" key="5">
    <source>
        <dbReference type="ARBA" id="ARBA00023163"/>
    </source>
</evidence>
<sequence>MAWALKLPLADEVIESGLVQDFDASLSGIGQELGAGAYSMSDVLALPIFKQEESSLPPENENKLLPFQYVLCAATSPAVKLHDETLTYLNQGQSYEIRMLDNRKIGELPEINGKLVKSIFRVVFHDRRLQYTEHQQLEGWRWNRPGDRILDIDIPMSVGIIDPRANPTQLNTVEFLWDPSKRTSVFIQVHCISTEFTMRKHGGEKGVPFRVQIDTFRENENGEYTEHLHSASCQIKVFKPKGADRKQKTDREKMEKRTPHEKEKYQPSYETTILTECSPWPEITYVTNAPSPGFNSSHSSFSIGEGNGSPNHQPEPAPPIADVSHTSELVPGSLLPTSTPQEAQQWLHRNRFSTFSRLFRNFSGADLLKLTREDVIQICGPADGIRLFNALKGRMVRPRLTIYVCQESQQLRELQQKHEEAEAVTSTFFVYHAIYLEELTALELMEKLAQLFSISCQQISQIYKQGPTGIHVLISDEMIQNFQDESCFVLDTMKAETNDSYHIILK</sequence>
<comment type="subcellular location">
    <subcellularLocation>
        <location evidence="1 7">Nucleus</location>
    </subcellularLocation>
</comment>
<dbReference type="Pfam" id="PF18016">
    <property type="entry name" value="SAM_3"/>
    <property type="match status" value="1"/>
</dbReference>
<dbReference type="GO" id="GO:0001228">
    <property type="term" value="F:DNA-binding transcription activator activity, RNA polymerase II-specific"/>
    <property type="evidence" value="ECO:0007669"/>
    <property type="project" value="TreeGrafter"/>
</dbReference>
<dbReference type="InterPro" id="IPR057520">
    <property type="entry name" value="GRHL1/CP2_C"/>
</dbReference>
<comment type="similarity">
    <text evidence="2">Belongs to the grh/CP2 family. CP2 subfamily.</text>
</comment>
<evidence type="ECO:0000313" key="10">
    <source>
        <dbReference type="EMBL" id="NXH16896.1"/>
    </source>
</evidence>
<dbReference type="SUPFAM" id="SSF47769">
    <property type="entry name" value="SAM/Pointed domain"/>
    <property type="match status" value="1"/>
</dbReference>
<feature type="region of interest" description="Disordered" evidence="8">
    <location>
        <begin position="296"/>
        <end position="324"/>
    </location>
</feature>
<dbReference type="Gene3D" id="1.10.150.50">
    <property type="entry name" value="Transcription Factor, Ets-1"/>
    <property type="match status" value="1"/>
</dbReference>
<dbReference type="EMBL" id="VWZO01012370">
    <property type="protein sequence ID" value="NXH16896.1"/>
    <property type="molecule type" value="Genomic_DNA"/>
</dbReference>
<name>A0A7K9HTU9_9PICI</name>
<dbReference type="PANTHER" id="PTHR11037:SF11">
    <property type="entry name" value="ALPHA-GLOBIN TRANSCRIPTION FACTOR CP2"/>
    <property type="match status" value="1"/>
</dbReference>
<evidence type="ECO:0000256" key="1">
    <source>
        <dbReference type="ARBA" id="ARBA00004123"/>
    </source>
</evidence>
<dbReference type="InterPro" id="IPR007604">
    <property type="entry name" value="CP2"/>
</dbReference>
<keyword evidence="3" id="KW-0805">Transcription regulation</keyword>
<feature type="region of interest" description="Disordered" evidence="8">
    <location>
        <begin position="239"/>
        <end position="268"/>
    </location>
</feature>
<evidence type="ECO:0000256" key="7">
    <source>
        <dbReference type="PROSITE-ProRule" id="PRU01313"/>
    </source>
</evidence>
<dbReference type="GO" id="GO:0005634">
    <property type="term" value="C:nucleus"/>
    <property type="evidence" value="ECO:0007669"/>
    <property type="project" value="UniProtKB-SubCell"/>
</dbReference>
<dbReference type="Pfam" id="PF04516">
    <property type="entry name" value="CP2"/>
    <property type="match status" value="1"/>
</dbReference>
<keyword evidence="11" id="KW-1185">Reference proteome</keyword>
<dbReference type="PANTHER" id="PTHR11037">
    <property type="entry name" value="TRANSCRIPTION FACTOR CP2"/>
    <property type="match status" value="1"/>
</dbReference>
<evidence type="ECO:0000256" key="4">
    <source>
        <dbReference type="ARBA" id="ARBA00023125"/>
    </source>
</evidence>
<keyword evidence="6 7" id="KW-0539">Nucleus</keyword>
<proteinExistence type="inferred from homology"/>
<dbReference type="InterPro" id="IPR013761">
    <property type="entry name" value="SAM/pointed_sf"/>
</dbReference>
<evidence type="ECO:0000256" key="8">
    <source>
        <dbReference type="SAM" id="MobiDB-lite"/>
    </source>
</evidence>
<feature type="non-terminal residue" evidence="10">
    <location>
        <position position="1"/>
    </location>
</feature>
<evidence type="ECO:0000256" key="2">
    <source>
        <dbReference type="ARBA" id="ARBA00010852"/>
    </source>
</evidence>
<feature type="compositionally biased region" description="Basic and acidic residues" evidence="8">
    <location>
        <begin position="241"/>
        <end position="265"/>
    </location>
</feature>
<keyword evidence="5" id="KW-0804">Transcription</keyword>
<dbReference type="PROSITE" id="PS51968">
    <property type="entry name" value="GRH_CP2_DB"/>
    <property type="match status" value="1"/>
</dbReference>
<dbReference type="GO" id="GO:0000978">
    <property type="term" value="F:RNA polymerase II cis-regulatory region sequence-specific DNA binding"/>
    <property type="evidence" value="ECO:0007669"/>
    <property type="project" value="TreeGrafter"/>
</dbReference>
<dbReference type="FunFam" id="1.10.150.50:FF:000022">
    <property type="entry name" value="Transcription factor CP2 like 1"/>
    <property type="match status" value="1"/>
</dbReference>
<dbReference type="Proteomes" id="UP000534107">
    <property type="component" value="Unassembled WGS sequence"/>
</dbReference>
<dbReference type="OrthoDB" id="9996779at2759"/>
<evidence type="ECO:0000313" key="11">
    <source>
        <dbReference type="Proteomes" id="UP000534107"/>
    </source>
</evidence>
<evidence type="ECO:0000259" key="9">
    <source>
        <dbReference type="PROSITE" id="PS51968"/>
    </source>
</evidence>
<dbReference type="AlphaFoldDB" id="A0A7K9HTU9"/>
<dbReference type="InterPro" id="IPR040167">
    <property type="entry name" value="TF_CP2-like"/>
</dbReference>
<protein>
    <submittedName>
        <fullName evidence="10">TFCP2 factor</fullName>
    </submittedName>
</protein>
<feature type="non-terminal residue" evidence="10">
    <location>
        <position position="506"/>
    </location>
</feature>
<dbReference type="Pfam" id="PF25416">
    <property type="entry name" value="GRHL1_C"/>
    <property type="match status" value="1"/>
</dbReference>
<evidence type="ECO:0000256" key="3">
    <source>
        <dbReference type="ARBA" id="ARBA00023015"/>
    </source>
</evidence>
<dbReference type="InterPro" id="IPR041418">
    <property type="entry name" value="SAM_3"/>
</dbReference>